<accession>A0A975BYP8</accession>
<evidence type="ECO:0000313" key="1">
    <source>
        <dbReference type="EMBL" id="QTA93905.1"/>
    </source>
</evidence>
<dbReference type="KEGG" id="dmm:dnm_100130"/>
<evidence type="ECO:0000313" key="2">
    <source>
        <dbReference type="Proteomes" id="UP000663722"/>
    </source>
</evidence>
<proteinExistence type="predicted"/>
<sequence length="64" mass="7042">MLCSFATLENDKVDEIKALEKEIGKTMVAFSCHDVKATQLSEDELAKIKKLEDKMGLSLVAVNA</sequence>
<dbReference type="AlphaFoldDB" id="A0A975BYP8"/>
<protein>
    <submittedName>
        <fullName evidence="1">Uncharacterized protein</fullName>
    </submittedName>
</protein>
<name>A0A975BYP8_9BACT</name>
<organism evidence="1 2">
    <name type="scientific">Desulfonema magnum</name>
    <dbReference type="NCBI Taxonomy" id="45655"/>
    <lineage>
        <taxon>Bacteria</taxon>
        <taxon>Pseudomonadati</taxon>
        <taxon>Thermodesulfobacteriota</taxon>
        <taxon>Desulfobacteria</taxon>
        <taxon>Desulfobacterales</taxon>
        <taxon>Desulfococcaceae</taxon>
        <taxon>Desulfonema</taxon>
    </lineage>
</organism>
<gene>
    <name evidence="1" type="ORF">dnm_100130</name>
</gene>
<keyword evidence="2" id="KW-1185">Reference proteome</keyword>
<dbReference type="EMBL" id="CP061800">
    <property type="protein sequence ID" value="QTA93905.1"/>
    <property type="molecule type" value="Genomic_DNA"/>
</dbReference>
<dbReference type="RefSeq" id="WP_207680622.1">
    <property type="nucleotide sequence ID" value="NZ_CP061800.1"/>
</dbReference>
<reference evidence="1" key="1">
    <citation type="journal article" date="2021" name="Microb. Physiol.">
        <title>Proteogenomic Insights into the Physiology of Marine, Sulfate-Reducing, Filamentous Desulfonema limicola and Desulfonema magnum.</title>
        <authorList>
            <person name="Schnaars V."/>
            <person name="Wohlbrand L."/>
            <person name="Scheve S."/>
            <person name="Hinrichs C."/>
            <person name="Reinhardt R."/>
            <person name="Rabus R."/>
        </authorList>
    </citation>
    <scope>NUCLEOTIDE SEQUENCE</scope>
    <source>
        <strain evidence="1">4be13</strain>
    </source>
</reference>
<dbReference type="Proteomes" id="UP000663722">
    <property type="component" value="Chromosome"/>
</dbReference>